<dbReference type="PANTHER" id="PTHR11328:SF24">
    <property type="entry name" value="MAJOR FACILITATOR SUPERFAMILY (MFS) PROFILE DOMAIN-CONTAINING PROTEIN"/>
    <property type="match status" value="1"/>
</dbReference>
<proteinExistence type="inferred from homology"/>
<dbReference type="EMBL" id="CP073347">
    <property type="protein sequence ID" value="UTW12440.1"/>
    <property type="molecule type" value="Genomic_DNA"/>
</dbReference>
<dbReference type="Gene3D" id="1.20.1250.20">
    <property type="entry name" value="MFS general substrate transporter like domains"/>
    <property type="match status" value="2"/>
</dbReference>
<dbReference type="SUPFAM" id="SSF103473">
    <property type="entry name" value="MFS general substrate transporter"/>
    <property type="match status" value="1"/>
</dbReference>
<feature type="transmembrane region" description="Helical" evidence="3">
    <location>
        <begin position="260"/>
        <end position="280"/>
    </location>
</feature>
<feature type="transmembrane region" description="Helical" evidence="3">
    <location>
        <begin position="289"/>
        <end position="308"/>
    </location>
</feature>
<sequence>MSSNPPLNTGNLWRYAALGLPLALPTVAVYVLLPTWYFETFGLSLTLIGAVLLLTRLLDVLTDPLIGLVVDRFPRIRPVRLIFGGGLLCVPSLLLLVNPWQGNATLSLLLGLVFLYLGWTLIQIPYIAWLPRLHEDSLQRNRAASTRETMTIAGLVVSAALPLAAALAGLTTQQGLNLLVGITLLAGLAAIQALRRLPYAPPAATRATSRSSSWRLFQHNRLALRLLSAWFLNGLANGFPAVLFPLFVSAWLGGSEQDRALYILLYFGAAILSLPLWLWLSRHILRPRLWCLAMIAAIGAFALAPLLSPATALAFVPICLITGAALGADLTLPHVLQAEVSDWDRYRFKQERNGILFACWNMATKLALALSAGFAFVLLGVSGFDSGNSEPLWLLGLIYAVLPCVFKAVAVMLLWNYPLQPRHHRAIRHRLARRLRSSHAHEPDPDASADKSLPCRVQRHEN</sequence>
<keyword evidence="3" id="KW-1133">Transmembrane helix</keyword>
<feature type="transmembrane region" description="Helical" evidence="3">
    <location>
        <begin position="314"/>
        <end position="336"/>
    </location>
</feature>
<keyword evidence="3" id="KW-0812">Transmembrane</keyword>
<dbReference type="PANTHER" id="PTHR11328">
    <property type="entry name" value="MAJOR FACILITATOR SUPERFAMILY DOMAIN-CONTAINING PROTEIN"/>
    <property type="match status" value="1"/>
</dbReference>
<dbReference type="Pfam" id="PF13347">
    <property type="entry name" value="MFS_2"/>
    <property type="match status" value="1"/>
</dbReference>
<evidence type="ECO:0000256" key="1">
    <source>
        <dbReference type="ARBA" id="ARBA00009617"/>
    </source>
</evidence>
<dbReference type="Proteomes" id="UP001058461">
    <property type="component" value="Chromosome"/>
</dbReference>
<evidence type="ECO:0000313" key="5">
    <source>
        <dbReference type="Proteomes" id="UP001058461"/>
    </source>
</evidence>
<feature type="transmembrane region" description="Helical" evidence="3">
    <location>
        <begin position="45"/>
        <end position="69"/>
    </location>
</feature>
<keyword evidence="5" id="KW-1185">Reference proteome</keyword>
<name>A0ABY5HMJ0_9GAMM</name>
<keyword evidence="3" id="KW-0472">Membrane</keyword>
<feature type="transmembrane region" description="Helical" evidence="3">
    <location>
        <begin position="106"/>
        <end position="129"/>
    </location>
</feature>
<comment type="similarity">
    <text evidence="1">Belongs to the sodium:galactoside symporter (TC 2.A.2) family.</text>
</comment>
<reference evidence="4" key="1">
    <citation type="submission" date="2021-04" db="EMBL/GenBank/DDBJ databases">
        <title>Oceanospirillales bacteria with DddD are important DMSP degraders in coastal seawater.</title>
        <authorList>
            <person name="Liu J."/>
        </authorList>
    </citation>
    <scope>NUCLEOTIDE SEQUENCE</scope>
    <source>
        <strain evidence="4">D13-1</strain>
    </source>
</reference>
<evidence type="ECO:0000256" key="3">
    <source>
        <dbReference type="SAM" id="Phobius"/>
    </source>
</evidence>
<feature type="transmembrane region" description="Helical" evidence="3">
    <location>
        <begin position="150"/>
        <end position="170"/>
    </location>
</feature>
<feature type="transmembrane region" description="Helical" evidence="3">
    <location>
        <begin position="222"/>
        <end position="248"/>
    </location>
</feature>
<feature type="transmembrane region" description="Helical" evidence="3">
    <location>
        <begin position="176"/>
        <end position="194"/>
    </location>
</feature>
<evidence type="ECO:0000313" key="4">
    <source>
        <dbReference type="EMBL" id="UTW12440.1"/>
    </source>
</evidence>
<feature type="transmembrane region" description="Helical" evidence="3">
    <location>
        <begin position="357"/>
        <end position="381"/>
    </location>
</feature>
<feature type="region of interest" description="Disordered" evidence="2">
    <location>
        <begin position="439"/>
        <end position="462"/>
    </location>
</feature>
<dbReference type="RefSeq" id="WP_255854521.1">
    <property type="nucleotide sequence ID" value="NZ_CP073347.1"/>
</dbReference>
<protein>
    <submittedName>
        <fullName evidence="4">MFS transporter</fullName>
    </submittedName>
</protein>
<dbReference type="InterPro" id="IPR036259">
    <property type="entry name" value="MFS_trans_sf"/>
</dbReference>
<accession>A0ABY5HMJ0</accession>
<feature type="transmembrane region" description="Helical" evidence="3">
    <location>
        <begin position="393"/>
        <end position="415"/>
    </location>
</feature>
<organism evidence="4 5">
    <name type="scientific">Marinobacterium rhizophilum</name>
    <dbReference type="NCBI Taxonomy" id="420402"/>
    <lineage>
        <taxon>Bacteria</taxon>
        <taxon>Pseudomonadati</taxon>
        <taxon>Pseudomonadota</taxon>
        <taxon>Gammaproteobacteria</taxon>
        <taxon>Oceanospirillales</taxon>
        <taxon>Oceanospirillaceae</taxon>
        <taxon>Marinobacterium</taxon>
    </lineage>
</organism>
<feature type="transmembrane region" description="Helical" evidence="3">
    <location>
        <begin position="81"/>
        <end position="100"/>
    </location>
</feature>
<feature type="transmembrane region" description="Helical" evidence="3">
    <location>
        <begin position="12"/>
        <end position="33"/>
    </location>
</feature>
<dbReference type="InterPro" id="IPR039672">
    <property type="entry name" value="MFS_2"/>
</dbReference>
<evidence type="ECO:0000256" key="2">
    <source>
        <dbReference type="SAM" id="MobiDB-lite"/>
    </source>
</evidence>
<gene>
    <name evidence="4" type="ORF">KDW95_01780</name>
</gene>